<dbReference type="EC" id="3.5.1.-" evidence="7"/>
<dbReference type="PANTHER" id="PTHR10587:SF133">
    <property type="entry name" value="CHITIN DEACETYLASE 1-RELATED"/>
    <property type="match status" value="1"/>
</dbReference>
<evidence type="ECO:0000313" key="8">
    <source>
        <dbReference type="Proteomes" id="UP000008394"/>
    </source>
</evidence>
<accession>A0A806FR45</accession>
<sequence length="622" mass="65663">MAAAARLSAVAPLSASAPSARLSHTLPGAVFVIAPRESATMTKPAPGFRHLRGFLRANDETDDQISSYRRVFPRRLTKTPAHPLASVASVASVASARYTSNGRTDCTTPENGANMGGKSSGQGNDTPHDAAQHGTTQHSTAHADDFDTMHAEFADTATGSAADSAAYEPTAPRKRRNAVIAIAVTALIIVGVLAAIIIPISRANHRHAEEEHSAALADCESAQREFATLNTTYTVTLANAGKLAKGDGKTISEDHATALASKIEHIDDTHTVSSLVKSECDTRQSTDDLNELTRRFGAASTSMVNRMRDVQTDADTLRRLVEGARNSNRRGELQKQLTIAKAAYERSANKAAENLRAALQAQIANAGALLEPGSTATNPQVNDALGSLTDATNAVINAMPLDCEFAACVALTFDDGPNKQITPQLLAALKQADAPATFFVQGQFVSGSNTQLLANMAAQGNEIGSMSWRHKQLHTLSPAELTKWFNDTDDVIESAGAGKPTLFRPPDGAWSEDVVDAAKRSGQSVILWNVDSRDWDAQASAADIAKTVLDGASSGAIIALHDGNERTVEAIPQIVSGLRERGFTPVTVSTLLDGELEPGTVFYARGDTAQDSAPSDGVEVTQ</sequence>
<dbReference type="InterPro" id="IPR011330">
    <property type="entry name" value="Glyco_hydro/deAcase_b/a-brl"/>
</dbReference>
<dbReference type="InterPro" id="IPR002509">
    <property type="entry name" value="NODB_dom"/>
</dbReference>
<dbReference type="KEGG" id="bnm:BALAC2494_00949"/>
<dbReference type="GO" id="GO:0046872">
    <property type="term" value="F:metal ion binding"/>
    <property type="evidence" value="ECO:0007669"/>
    <property type="project" value="UniProtKB-KW"/>
</dbReference>
<feature type="coiled-coil region" evidence="3">
    <location>
        <begin position="341"/>
        <end position="369"/>
    </location>
</feature>
<keyword evidence="5" id="KW-1133">Transmembrane helix</keyword>
<dbReference type="GO" id="GO:0005975">
    <property type="term" value="P:carbohydrate metabolic process"/>
    <property type="evidence" value="ECO:0007669"/>
    <property type="project" value="InterPro"/>
</dbReference>
<gene>
    <name evidence="7" type="ORF">BALAC2494_00949</name>
</gene>
<proteinExistence type="predicted"/>
<dbReference type="PANTHER" id="PTHR10587">
    <property type="entry name" value="GLYCOSYL TRANSFERASE-RELATED"/>
    <property type="match status" value="1"/>
</dbReference>
<evidence type="ECO:0000256" key="4">
    <source>
        <dbReference type="SAM" id="MobiDB-lite"/>
    </source>
</evidence>
<keyword evidence="5" id="KW-0812">Transmembrane</keyword>
<reference evidence="7 8" key="1">
    <citation type="journal article" date="2011" name="J. Bacteriol.">
        <title>Genome Sequence of the Probiotic Strain Bifidobacterium animalis subsp. lactis CNCM I-2494.</title>
        <authorList>
            <person name="Chervaux C."/>
            <person name="Grimaldi C."/>
            <person name="Bolotin A."/>
            <person name="Quinquis B."/>
            <person name="Legrain-Raspaud S."/>
            <person name="van Hylckama Vlieg J.E."/>
            <person name="Denariaz G."/>
            <person name="Smokvina T."/>
        </authorList>
    </citation>
    <scope>NUCLEOTIDE SEQUENCE [LARGE SCALE GENOMIC DNA]</scope>
    <source>
        <strain evidence="7 8">CNCM I-2494</strain>
    </source>
</reference>
<evidence type="ECO:0000256" key="2">
    <source>
        <dbReference type="ARBA" id="ARBA00022801"/>
    </source>
</evidence>
<dbReference type="EMBL" id="CP002915">
    <property type="protein sequence ID" value="AEK29621.1"/>
    <property type="molecule type" value="Genomic_DNA"/>
</dbReference>
<dbReference type="Pfam" id="PF01522">
    <property type="entry name" value="Polysacc_deac_1"/>
    <property type="match status" value="1"/>
</dbReference>
<evidence type="ECO:0000313" key="7">
    <source>
        <dbReference type="EMBL" id="AEK29621.1"/>
    </source>
</evidence>
<dbReference type="CDD" id="cd10917">
    <property type="entry name" value="CE4_NodB_like_6s_7s"/>
    <property type="match status" value="1"/>
</dbReference>
<keyword evidence="1" id="KW-0479">Metal-binding</keyword>
<keyword evidence="5" id="KW-0472">Membrane</keyword>
<dbReference type="AlphaFoldDB" id="A0A806FR45"/>
<keyword evidence="3" id="KW-0175">Coiled coil</keyword>
<dbReference type="InterPro" id="IPR050248">
    <property type="entry name" value="Polysacc_deacetylase_ArnD"/>
</dbReference>
<protein>
    <submittedName>
        <fullName evidence="7">Hydrolase acting on carbon-nitrogen bonds, other than peptide bonds, in linear amides</fullName>
        <ecNumber evidence="7">3.5.1.-</ecNumber>
    </submittedName>
</protein>
<evidence type="ECO:0000256" key="3">
    <source>
        <dbReference type="SAM" id="Coils"/>
    </source>
</evidence>
<dbReference type="GO" id="GO:0016020">
    <property type="term" value="C:membrane"/>
    <property type="evidence" value="ECO:0007669"/>
    <property type="project" value="TreeGrafter"/>
</dbReference>
<evidence type="ECO:0000259" key="6">
    <source>
        <dbReference type="PROSITE" id="PS51677"/>
    </source>
</evidence>
<feature type="region of interest" description="Disordered" evidence="4">
    <location>
        <begin position="100"/>
        <end position="141"/>
    </location>
</feature>
<dbReference type="Gene3D" id="3.20.20.370">
    <property type="entry name" value="Glycoside hydrolase/deacetylase"/>
    <property type="match status" value="1"/>
</dbReference>
<name>A0A806FR45_BIFAN</name>
<organism evidence="7 8">
    <name type="scientific">Bifidobacterium animalis subsp. lactis CNCM I-2494</name>
    <dbReference type="NCBI Taxonomy" id="1042403"/>
    <lineage>
        <taxon>Bacteria</taxon>
        <taxon>Bacillati</taxon>
        <taxon>Actinomycetota</taxon>
        <taxon>Actinomycetes</taxon>
        <taxon>Bifidobacteriales</taxon>
        <taxon>Bifidobacteriaceae</taxon>
        <taxon>Bifidobacterium</taxon>
    </lineage>
</organism>
<dbReference type="Proteomes" id="UP000008394">
    <property type="component" value="Chromosome"/>
</dbReference>
<keyword evidence="2 7" id="KW-0378">Hydrolase</keyword>
<dbReference type="SUPFAM" id="SSF88713">
    <property type="entry name" value="Glycoside hydrolase/deacetylase"/>
    <property type="match status" value="1"/>
</dbReference>
<feature type="domain" description="NodB homology" evidence="6">
    <location>
        <begin position="407"/>
        <end position="586"/>
    </location>
</feature>
<dbReference type="GO" id="GO:0016810">
    <property type="term" value="F:hydrolase activity, acting on carbon-nitrogen (but not peptide) bonds"/>
    <property type="evidence" value="ECO:0007669"/>
    <property type="project" value="InterPro"/>
</dbReference>
<feature type="transmembrane region" description="Helical" evidence="5">
    <location>
        <begin position="178"/>
        <end position="200"/>
    </location>
</feature>
<evidence type="ECO:0000256" key="5">
    <source>
        <dbReference type="SAM" id="Phobius"/>
    </source>
</evidence>
<dbReference type="PROSITE" id="PS51677">
    <property type="entry name" value="NODB"/>
    <property type="match status" value="1"/>
</dbReference>
<evidence type="ECO:0000256" key="1">
    <source>
        <dbReference type="ARBA" id="ARBA00022723"/>
    </source>
</evidence>
<feature type="compositionally biased region" description="Polar residues" evidence="4">
    <location>
        <begin position="100"/>
        <end position="111"/>
    </location>
</feature>